<gene>
    <name evidence="2" type="ORF">GX426_09920</name>
</gene>
<organism evidence="2 3">
    <name type="scientific">Methanothrix soehngenii</name>
    <name type="common">Methanosaeta concilii</name>
    <dbReference type="NCBI Taxonomy" id="2223"/>
    <lineage>
        <taxon>Archaea</taxon>
        <taxon>Methanobacteriati</taxon>
        <taxon>Methanobacteriota</taxon>
        <taxon>Stenosarchaea group</taxon>
        <taxon>Methanomicrobia</taxon>
        <taxon>Methanotrichales</taxon>
        <taxon>Methanotrichaceae</taxon>
        <taxon>Methanothrix</taxon>
    </lineage>
</organism>
<dbReference type="EMBL" id="JAAYUN010000174">
    <property type="protein sequence ID" value="NLJ23406.1"/>
    <property type="molecule type" value="Genomic_DNA"/>
</dbReference>
<reference evidence="2 3" key="1">
    <citation type="journal article" date="2020" name="Biotechnol. Biofuels">
        <title>New insights from the biogas microbiome by comprehensive genome-resolved metagenomics of nearly 1600 species originating from multiple anaerobic digesters.</title>
        <authorList>
            <person name="Campanaro S."/>
            <person name="Treu L."/>
            <person name="Rodriguez-R L.M."/>
            <person name="Kovalovszki A."/>
            <person name="Ziels R.M."/>
            <person name="Maus I."/>
            <person name="Zhu X."/>
            <person name="Kougias P.G."/>
            <person name="Basile A."/>
            <person name="Luo G."/>
            <person name="Schluter A."/>
            <person name="Konstantinidis K.T."/>
            <person name="Angelidaki I."/>
        </authorList>
    </citation>
    <scope>NUCLEOTIDE SEQUENCE [LARGE SCALE GENOMIC DNA]</scope>
    <source>
        <strain evidence="2">AS27yjCOA_157</strain>
    </source>
</reference>
<evidence type="ECO:0000313" key="2">
    <source>
        <dbReference type="EMBL" id="NLJ23406.1"/>
    </source>
</evidence>
<keyword evidence="1" id="KW-0472">Membrane</keyword>
<comment type="caution">
    <text evidence="2">The sequence shown here is derived from an EMBL/GenBank/DDBJ whole genome shotgun (WGS) entry which is preliminary data.</text>
</comment>
<dbReference type="AlphaFoldDB" id="A0A7K4AK65"/>
<evidence type="ECO:0000256" key="1">
    <source>
        <dbReference type="SAM" id="Phobius"/>
    </source>
</evidence>
<keyword evidence="1" id="KW-0812">Transmembrane</keyword>
<sequence length="52" mass="5889">MTLYTALIATVEISQVMIPPIVIGFFLANVIRRSPYFRYLTMTGRGRSPIVN</sequence>
<evidence type="ECO:0000313" key="3">
    <source>
        <dbReference type="Proteomes" id="UP000544742"/>
    </source>
</evidence>
<dbReference type="Proteomes" id="UP000544742">
    <property type="component" value="Unassembled WGS sequence"/>
</dbReference>
<name>A0A7K4AK65_METSH</name>
<dbReference type="GeneID" id="43447393"/>
<protein>
    <submittedName>
        <fullName evidence="2">Uncharacterized protein</fullName>
    </submittedName>
</protein>
<proteinExistence type="predicted"/>
<keyword evidence="1" id="KW-1133">Transmembrane helix</keyword>
<feature type="transmembrane region" description="Helical" evidence="1">
    <location>
        <begin position="6"/>
        <end position="28"/>
    </location>
</feature>
<dbReference type="RefSeq" id="WP_157863756.1">
    <property type="nucleotide sequence ID" value="NZ_CAJYDL010000001.1"/>
</dbReference>
<accession>A0A7K4AK65</accession>